<evidence type="ECO:0000313" key="2">
    <source>
        <dbReference type="Proteomes" id="UP001272987"/>
    </source>
</evidence>
<evidence type="ECO:0000313" key="1">
    <source>
        <dbReference type="EMBL" id="MDX3020016.1"/>
    </source>
</evidence>
<name>A0ABU4LWY3_9ACTN</name>
<sequence length="92" mass="9947">MSTNPIAKPGDTAWDLQRRGLLHIAPESDDANGRPCTYTLTLAGSALAGDIREQALACGDHWLKQRLYPQVAVIDNTEGKGIGRCPSSARTW</sequence>
<reference evidence="1 2" key="1">
    <citation type="journal article" date="2023" name="Microb. Genom.">
        <title>Mesoterricola silvestris gen. nov., sp. nov., Mesoterricola sediminis sp. nov., Geothrix oryzae sp. nov., Geothrix edaphica sp. nov., Geothrix rubra sp. nov., and Geothrix limicola sp. nov., six novel members of Acidobacteriota isolated from soils.</title>
        <authorList>
            <person name="Weisberg A.J."/>
            <person name="Pearce E."/>
            <person name="Kramer C.G."/>
            <person name="Chang J.H."/>
            <person name="Clarke C.R."/>
        </authorList>
    </citation>
    <scope>NUCLEOTIDE SEQUENCE [LARGE SCALE GENOMIC DNA]</scope>
    <source>
        <strain evidence="1 2">NB05-1H</strain>
    </source>
</reference>
<dbReference type="RefSeq" id="WP_319166619.1">
    <property type="nucleotide sequence ID" value="NZ_JARAWP010000011.1"/>
</dbReference>
<comment type="caution">
    <text evidence="1">The sequence shown here is derived from an EMBL/GenBank/DDBJ whole genome shotgun (WGS) entry which is preliminary data.</text>
</comment>
<gene>
    <name evidence="1" type="ORF">PV666_19310</name>
</gene>
<proteinExistence type="predicted"/>
<dbReference type="Proteomes" id="UP001272987">
    <property type="component" value="Unassembled WGS sequence"/>
</dbReference>
<accession>A0ABU4LWY3</accession>
<protein>
    <submittedName>
        <fullName evidence="1">Uncharacterized protein</fullName>
    </submittedName>
</protein>
<dbReference type="EMBL" id="JARAWP010000011">
    <property type="protein sequence ID" value="MDX3020016.1"/>
    <property type="molecule type" value="Genomic_DNA"/>
</dbReference>
<keyword evidence="2" id="KW-1185">Reference proteome</keyword>
<organism evidence="1 2">
    <name type="scientific">Streptomyces acidiscabies</name>
    <dbReference type="NCBI Taxonomy" id="42234"/>
    <lineage>
        <taxon>Bacteria</taxon>
        <taxon>Bacillati</taxon>
        <taxon>Actinomycetota</taxon>
        <taxon>Actinomycetes</taxon>
        <taxon>Kitasatosporales</taxon>
        <taxon>Streptomycetaceae</taxon>
        <taxon>Streptomyces</taxon>
    </lineage>
</organism>